<reference evidence="3" key="1">
    <citation type="submission" date="2021-01" db="EMBL/GenBank/DDBJ databases">
        <title>A chromosome-scale assembly of European eel, Anguilla anguilla.</title>
        <authorList>
            <person name="Henkel C."/>
            <person name="Jong-Raadsen S.A."/>
            <person name="Dufour S."/>
            <person name="Weltzien F.-A."/>
            <person name="Palstra A.P."/>
            <person name="Pelster B."/>
            <person name="Spaink H.P."/>
            <person name="Van Den Thillart G.E."/>
            <person name="Jansen H."/>
            <person name="Zahm M."/>
            <person name="Klopp C."/>
            <person name="Cedric C."/>
            <person name="Louis A."/>
            <person name="Berthelot C."/>
            <person name="Parey E."/>
            <person name="Roest Crollius H."/>
            <person name="Montfort J."/>
            <person name="Robinson-Rechavi M."/>
            <person name="Bucao C."/>
            <person name="Bouchez O."/>
            <person name="Gislard M."/>
            <person name="Lluch J."/>
            <person name="Milhes M."/>
            <person name="Lampietro C."/>
            <person name="Lopez Roques C."/>
            <person name="Donnadieu C."/>
            <person name="Braasch I."/>
            <person name="Desvignes T."/>
            <person name="Postlethwait J."/>
            <person name="Bobe J."/>
            <person name="Guiguen Y."/>
            <person name="Dirks R."/>
        </authorList>
    </citation>
    <scope>NUCLEOTIDE SEQUENCE</scope>
    <source>
        <strain evidence="3">Tag_6206</strain>
        <tissue evidence="3">Liver</tissue>
    </source>
</reference>
<evidence type="ECO:0000256" key="1">
    <source>
        <dbReference type="SAM" id="MobiDB-lite"/>
    </source>
</evidence>
<feature type="signal peptide" evidence="2">
    <location>
        <begin position="1"/>
        <end position="24"/>
    </location>
</feature>
<feature type="region of interest" description="Disordered" evidence="1">
    <location>
        <begin position="27"/>
        <end position="173"/>
    </location>
</feature>
<accession>A0A9D3RXK6</accession>
<feature type="compositionally biased region" description="Polar residues" evidence="1">
    <location>
        <begin position="140"/>
        <end position="162"/>
    </location>
</feature>
<feature type="compositionally biased region" description="Acidic residues" evidence="1">
    <location>
        <begin position="76"/>
        <end position="131"/>
    </location>
</feature>
<feature type="chain" id="PRO_5038833198" evidence="2">
    <location>
        <begin position="25"/>
        <end position="205"/>
    </location>
</feature>
<evidence type="ECO:0000313" key="4">
    <source>
        <dbReference type="Proteomes" id="UP001044222"/>
    </source>
</evidence>
<dbReference type="Proteomes" id="UP001044222">
    <property type="component" value="Chromosome 7"/>
</dbReference>
<gene>
    <name evidence="3" type="ORF">ANANG_G00136160</name>
</gene>
<dbReference type="EMBL" id="JAFIRN010000007">
    <property type="protein sequence ID" value="KAG5845186.1"/>
    <property type="molecule type" value="Genomic_DNA"/>
</dbReference>
<comment type="caution">
    <text evidence="3">The sequence shown here is derived from an EMBL/GenBank/DDBJ whole genome shotgun (WGS) entry which is preliminary data.</text>
</comment>
<organism evidence="3 4">
    <name type="scientific">Anguilla anguilla</name>
    <name type="common">European freshwater eel</name>
    <name type="synonym">Muraena anguilla</name>
    <dbReference type="NCBI Taxonomy" id="7936"/>
    <lineage>
        <taxon>Eukaryota</taxon>
        <taxon>Metazoa</taxon>
        <taxon>Chordata</taxon>
        <taxon>Craniata</taxon>
        <taxon>Vertebrata</taxon>
        <taxon>Euteleostomi</taxon>
        <taxon>Actinopterygii</taxon>
        <taxon>Neopterygii</taxon>
        <taxon>Teleostei</taxon>
        <taxon>Anguilliformes</taxon>
        <taxon>Anguillidae</taxon>
        <taxon>Anguilla</taxon>
    </lineage>
</organism>
<sequence length="205" mass="22700">MSCASFLCEVTAVCLLVFCVLGNAKPFSSSDSLAKRRPRGGGGIGGRRPREGEANGENGPAKGPPWAWQAERRDEEDNNNEEDEPPEGRDEEEEEEDEEGEEDEDEEEEEMDQDSDDFEHSEESGQEEEGEEGGRLHSPSLRNSVSDPNHNMEVSSEQTPRTPASLFKTKRSAPLPLCSPPELPCVGEQQMQLSQCVQMPCRVAY</sequence>
<protein>
    <submittedName>
        <fullName evidence="3">Uncharacterized protein</fullName>
    </submittedName>
</protein>
<evidence type="ECO:0000256" key="2">
    <source>
        <dbReference type="SAM" id="SignalP"/>
    </source>
</evidence>
<proteinExistence type="predicted"/>
<name>A0A9D3RXK6_ANGAN</name>
<keyword evidence="2" id="KW-0732">Signal</keyword>
<keyword evidence="4" id="KW-1185">Reference proteome</keyword>
<dbReference type="AlphaFoldDB" id="A0A9D3RXK6"/>
<evidence type="ECO:0000313" key="3">
    <source>
        <dbReference type="EMBL" id="KAG5845186.1"/>
    </source>
</evidence>